<sequence>MGNVFTRNVGWKIASIVIAFFVWFAIVRVEDPYITKDFKHIPVKVLNEEIITSKNQYINFIEGQYVDVTLGGKRTIIERFHKEDIIATVDMQYLSFTDSLVIDIKPIEGITVVKKSPNDMRISRENVKSESRKITYEFEGNPKESYIHLDPIITPNTVEIEGPESKMAQVKEVKVTLGIDGATNDVTSVGKIRLLDKEGNEVSNIEKSIEEVSYQVPIRKLKEVNVLVKTTGSLPSGYKLTGSEVIPNKVTLVGTESAIDKINNLVLEVPLNNVTADVNKEIDLATVLPVGVSRYQNTNMVTVKLNVDKVEEKEVVILTHDISIERLPENLNISIVNTEDIKVKFRGIQDDLNRITVYNLNPTINLNNLEEGRHEVTLTLTYPRTVELVTEIPKVVIELTKQDQGDLTENIQDNAADMGEDTEINEPVDDTTVNN</sequence>
<name>A0ACB5UL15_9FIRM</name>
<dbReference type="Proteomes" id="UP001374599">
    <property type="component" value="Unassembled WGS sequence"/>
</dbReference>
<keyword evidence="2" id="KW-1185">Reference proteome</keyword>
<evidence type="ECO:0000313" key="2">
    <source>
        <dbReference type="Proteomes" id="UP001374599"/>
    </source>
</evidence>
<protein>
    <submittedName>
        <fullName evidence="1">Uncharacterized protein</fullName>
    </submittedName>
</protein>
<comment type="caution">
    <text evidence="1">The sequence shown here is derived from an EMBL/GenBank/DDBJ whole genome shotgun (WGS) entry which is preliminary data.</text>
</comment>
<dbReference type="EMBL" id="BTPU01000036">
    <property type="protein sequence ID" value="GMQ63239.1"/>
    <property type="molecule type" value="Genomic_DNA"/>
</dbReference>
<reference evidence="1" key="1">
    <citation type="submission" date="2023-09" db="EMBL/GenBank/DDBJ databases">
        <title>Vallitalea sediminicola and Vallitalea maricola sp. nov., anaerobic bacteria isolated from marine sediment.</title>
        <authorList>
            <person name="Hirano S."/>
            <person name="Maeda A."/>
            <person name="Terahara T."/>
            <person name="Mori K."/>
            <person name="Hamada M."/>
            <person name="Matsumoto R."/>
            <person name="Kobayashi T."/>
        </authorList>
    </citation>
    <scope>NUCLEOTIDE SEQUENCE</scope>
    <source>
        <strain evidence="1">AN17-2</strain>
    </source>
</reference>
<accession>A0ACB5UL15</accession>
<organism evidence="1 2">
    <name type="scientific">Vallitalea maricola</name>
    <dbReference type="NCBI Taxonomy" id="3074433"/>
    <lineage>
        <taxon>Bacteria</taxon>
        <taxon>Bacillati</taxon>
        <taxon>Bacillota</taxon>
        <taxon>Clostridia</taxon>
        <taxon>Lachnospirales</taxon>
        <taxon>Vallitaleaceae</taxon>
        <taxon>Vallitalea</taxon>
    </lineage>
</organism>
<proteinExistence type="predicted"/>
<gene>
    <name evidence="1" type="ORF">AN2V17_24720</name>
</gene>
<evidence type="ECO:0000313" key="1">
    <source>
        <dbReference type="EMBL" id="GMQ63239.1"/>
    </source>
</evidence>